<dbReference type="RefSeq" id="WP_165420233.1">
    <property type="nucleotide sequence ID" value="NZ_SHKW01000001.1"/>
</dbReference>
<feature type="region of interest" description="Disordered" evidence="5">
    <location>
        <begin position="393"/>
        <end position="413"/>
    </location>
</feature>
<evidence type="ECO:0000256" key="5">
    <source>
        <dbReference type="SAM" id="MobiDB-lite"/>
    </source>
</evidence>
<keyword evidence="9" id="KW-1185">Reference proteome</keyword>
<gene>
    <name evidence="8" type="ORF">BDD14_5261</name>
</gene>
<protein>
    <submittedName>
        <fullName evidence="8">Membrane fusion protein (Multidrug efflux system)</fullName>
    </submittedName>
</protein>
<comment type="subcellular location">
    <subcellularLocation>
        <location evidence="1">Membrane</location>
        <topology evidence="1">Single-pass membrane protein</topology>
    </subcellularLocation>
</comment>
<dbReference type="SUPFAM" id="SSF111369">
    <property type="entry name" value="HlyD-like secretion proteins"/>
    <property type="match status" value="2"/>
</dbReference>
<evidence type="ECO:0000256" key="4">
    <source>
        <dbReference type="ARBA" id="ARBA00023136"/>
    </source>
</evidence>
<dbReference type="Gene3D" id="1.10.287.470">
    <property type="entry name" value="Helix hairpin bin"/>
    <property type="match status" value="1"/>
</dbReference>
<dbReference type="Pfam" id="PF25917">
    <property type="entry name" value="BSH_RND"/>
    <property type="match status" value="1"/>
</dbReference>
<accession>A0A4V2G562</accession>
<dbReference type="GO" id="GO:0016020">
    <property type="term" value="C:membrane"/>
    <property type="evidence" value="ECO:0007669"/>
    <property type="project" value="UniProtKB-SubCell"/>
</dbReference>
<organism evidence="8 9">
    <name type="scientific">Edaphobacter modestus</name>
    <dbReference type="NCBI Taxonomy" id="388466"/>
    <lineage>
        <taxon>Bacteria</taxon>
        <taxon>Pseudomonadati</taxon>
        <taxon>Acidobacteriota</taxon>
        <taxon>Terriglobia</taxon>
        <taxon>Terriglobales</taxon>
        <taxon>Acidobacteriaceae</taxon>
        <taxon>Edaphobacter</taxon>
    </lineage>
</organism>
<evidence type="ECO:0000256" key="6">
    <source>
        <dbReference type="SAM" id="Phobius"/>
    </source>
</evidence>
<dbReference type="AlphaFoldDB" id="A0A4V2G562"/>
<keyword evidence="3 6" id="KW-1133">Transmembrane helix</keyword>
<evidence type="ECO:0000259" key="7">
    <source>
        <dbReference type="Pfam" id="PF25917"/>
    </source>
</evidence>
<dbReference type="PANTHER" id="PTHR30386:SF26">
    <property type="entry name" value="TRANSPORT PROTEIN COMB"/>
    <property type="match status" value="1"/>
</dbReference>
<dbReference type="Gene3D" id="2.40.50.100">
    <property type="match status" value="1"/>
</dbReference>
<feature type="transmembrane region" description="Helical" evidence="6">
    <location>
        <begin position="32"/>
        <end position="50"/>
    </location>
</feature>
<dbReference type="InterPro" id="IPR058625">
    <property type="entry name" value="MdtA-like_BSH"/>
</dbReference>
<evidence type="ECO:0000313" key="8">
    <source>
        <dbReference type="EMBL" id="RZU43586.1"/>
    </source>
</evidence>
<proteinExistence type="predicted"/>
<comment type="caution">
    <text evidence="8">The sequence shown here is derived from an EMBL/GenBank/DDBJ whole genome shotgun (WGS) entry which is preliminary data.</text>
</comment>
<keyword evidence="2 6" id="KW-0812">Transmembrane</keyword>
<dbReference type="PANTHER" id="PTHR30386">
    <property type="entry name" value="MEMBRANE FUSION SUBUNIT OF EMRAB-TOLC MULTIDRUG EFFLUX PUMP"/>
    <property type="match status" value="1"/>
</dbReference>
<dbReference type="Proteomes" id="UP000292958">
    <property type="component" value="Unassembled WGS sequence"/>
</dbReference>
<evidence type="ECO:0000256" key="1">
    <source>
        <dbReference type="ARBA" id="ARBA00004167"/>
    </source>
</evidence>
<evidence type="ECO:0000256" key="2">
    <source>
        <dbReference type="ARBA" id="ARBA00022692"/>
    </source>
</evidence>
<dbReference type="EMBL" id="SHKW01000001">
    <property type="protein sequence ID" value="RZU43586.1"/>
    <property type="molecule type" value="Genomic_DNA"/>
</dbReference>
<keyword evidence="4 6" id="KW-0472">Membrane</keyword>
<feature type="region of interest" description="Disordered" evidence="5">
    <location>
        <begin position="235"/>
        <end position="254"/>
    </location>
</feature>
<feature type="region of interest" description="Disordered" evidence="5">
    <location>
        <begin position="1"/>
        <end position="22"/>
    </location>
</feature>
<dbReference type="GO" id="GO:0055085">
    <property type="term" value="P:transmembrane transport"/>
    <property type="evidence" value="ECO:0007669"/>
    <property type="project" value="InterPro"/>
</dbReference>
<evidence type="ECO:0000313" key="9">
    <source>
        <dbReference type="Proteomes" id="UP000292958"/>
    </source>
</evidence>
<dbReference type="PRINTS" id="PR01490">
    <property type="entry name" value="RTXTOXIND"/>
</dbReference>
<feature type="compositionally biased region" description="Polar residues" evidence="5">
    <location>
        <begin position="240"/>
        <end position="252"/>
    </location>
</feature>
<reference evidence="8 9" key="1">
    <citation type="submission" date="2019-02" db="EMBL/GenBank/DDBJ databases">
        <title>Genomic Encyclopedia of Archaeal and Bacterial Type Strains, Phase II (KMG-II): from individual species to whole genera.</title>
        <authorList>
            <person name="Goeker M."/>
        </authorList>
    </citation>
    <scope>NUCLEOTIDE SEQUENCE [LARGE SCALE GENOMIC DNA]</scope>
    <source>
        <strain evidence="8 9">DSM 18101</strain>
    </source>
</reference>
<evidence type="ECO:0000256" key="3">
    <source>
        <dbReference type="ARBA" id="ARBA00022989"/>
    </source>
</evidence>
<name>A0A4V2G562_9BACT</name>
<dbReference type="InterPro" id="IPR050739">
    <property type="entry name" value="MFP"/>
</dbReference>
<feature type="compositionally biased region" description="Basic and acidic residues" evidence="5">
    <location>
        <begin position="8"/>
        <end position="22"/>
    </location>
</feature>
<dbReference type="Gene3D" id="2.40.30.170">
    <property type="match status" value="1"/>
</dbReference>
<sequence>MATVAIVEENKDSFSPETQDKTPTRTTALKRLLILVLVAVGLAGGLAYWLHARHYEFTDDAQIDGHFAQLSTRITGTVTYVNPLVENDRHVPAGTLLLELDPRDYEAALEHAKANLETKEAEVHAAQLQIPITDTAAYSQLRLANAARQESVANVASAEADMTAAQHRVQQDQAVADRAERDRVRYEALVEKREISRSYYDARATEAVATEQTLESDRAALAAAKQKVSQAQSLVAQRDAQVSSASTAPQRSSDVRAQFESAQGELDQARADVHTAELNLSYTKVYAPVGGVVGHKTVELGHRVQPGQTLLTVVPVDDIWITANFKETQLRRMRPGEPVTLHVDTFGRDYRGTVEDMAGAAGPLFSLFPPENASGNYVKIVQRFPVRIHIDHDQDPQHDLRPGMSVEATVRVR</sequence>
<feature type="domain" description="Multidrug resistance protein MdtA-like barrel-sandwich hybrid" evidence="7">
    <location>
        <begin position="71"/>
        <end position="314"/>
    </location>
</feature>